<dbReference type="RefSeq" id="WP_076931537.1">
    <property type="nucleotide sequence ID" value="NZ_LT605205.1"/>
</dbReference>
<dbReference type="KEGG" id="psac:PSM36_2961"/>
<dbReference type="InterPro" id="IPR025420">
    <property type="entry name" value="DUF4143"/>
</dbReference>
<feature type="domain" description="DUF4143" evidence="2">
    <location>
        <begin position="172"/>
        <end position="330"/>
    </location>
</feature>
<dbReference type="AlphaFoldDB" id="A0A1R3T3I8"/>
<dbReference type="InterPro" id="IPR027417">
    <property type="entry name" value="P-loop_NTPase"/>
</dbReference>
<dbReference type="Pfam" id="PF13635">
    <property type="entry name" value="DUF4143"/>
    <property type="match status" value="1"/>
</dbReference>
<dbReference type="Pfam" id="PF13173">
    <property type="entry name" value="AAA_14"/>
    <property type="match status" value="1"/>
</dbReference>
<evidence type="ECO:0000259" key="1">
    <source>
        <dbReference type="Pfam" id="PF13173"/>
    </source>
</evidence>
<reference evidence="3 4" key="1">
    <citation type="submission" date="2016-08" db="EMBL/GenBank/DDBJ databases">
        <authorList>
            <person name="Seilhamer J.J."/>
        </authorList>
    </citation>
    <scope>NUCLEOTIDE SEQUENCE [LARGE SCALE GENOMIC DNA]</scope>
    <source>
        <strain evidence="3">M3/6</strain>
    </source>
</reference>
<organism evidence="3 4">
    <name type="scientific">Proteiniphilum saccharofermentans</name>
    <dbReference type="NCBI Taxonomy" id="1642647"/>
    <lineage>
        <taxon>Bacteria</taxon>
        <taxon>Pseudomonadati</taxon>
        <taxon>Bacteroidota</taxon>
        <taxon>Bacteroidia</taxon>
        <taxon>Bacteroidales</taxon>
        <taxon>Dysgonomonadaceae</taxon>
        <taxon>Proteiniphilum</taxon>
    </lineage>
</organism>
<protein>
    <submittedName>
        <fullName evidence="3">ATPase (AAA+ superfamily)-like protein</fullName>
    </submittedName>
</protein>
<dbReference type="PANTHER" id="PTHR43566">
    <property type="entry name" value="CONSERVED PROTEIN"/>
    <property type="match status" value="1"/>
</dbReference>
<gene>
    <name evidence="3" type="ORF">PSM36_2961</name>
</gene>
<keyword evidence="4" id="KW-1185">Reference proteome</keyword>
<accession>A0A1R3T3I8</accession>
<dbReference type="InterPro" id="IPR041682">
    <property type="entry name" value="AAA_14"/>
</dbReference>
<dbReference type="SUPFAM" id="SSF52540">
    <property type="entry name" value="P-loop containing nucleoside triphosphate hydrolases"/>
    <property type="match status" value="1"/>
</dbReference>
<feature type="domain" description="AAA" evidence="1">
    <location>
        <begin position="17"/>
        <end position="133"/>
    </location>
</feature>
<dbReference type="Proteomes" id="UP000187464">
    <property type="component" value="Chromosome I"/>
</dbReference>
<sequence>MIERIASKELTLLASQYKAVAVVGPRQSGKTTLVRHVFKDKPYVSLENPDIRRFALEDPRGFLSGYPEGAILDEVQRTPEIFSYLQQLLDEAGQTGLFILTGSNNFLLQENISQSLAGRVAYLFLLPLSIEEIPNSHLSADELMFRGGYPALYKESTDCARYYANYIRTYIERDVRLLKNIVDLNAFERFLRLCAGRVGQLLNMSSLSVEVGVDNKTISSWLSVLEASFILFRLQPFHQNYNKRIVKMPKLYFYDTGLALSLMGVETAEQLRYHPFRGNLFENLIVVEFLKRRYNSGKGNNLFFWRDNTGNEIDLIIDGMTPIPIEIKSGQTVTSDFFKGLHFWERMTRKKGGYIVYGGDMHQKRSDGISIIPFHELSRISTSLWPR</sequence>
<dbReference type="EMBL" id="LT605205">
    <property type="protein sequence ID" value="SCD21750.1"/>
    <property type="molecule type" value="Genomic_DNA"/>
</dbReference>
<evidence type="ECO:0000313" key="4">
    <source>
        <dbReference type="Proteomes" id="UP000187464"/>
    </source>
</evidence>
<evidence type="ECO:0000313" key="3">
    <source>
        <dbReference type="EMBL" id="SCD21750.1"/>
    </source>
</evidence>
<dbReference type="PANTHER" id="PTHR43566:SF2">
    <property type="entry name" value="DUF4143 DOMAIN-CONTAINING PROTEIN"/>
    <property type="match status" value="1"/>
</dbReference>
<proteinExistence type="predicted"/>
<evidence type="ECO:0000259" key="2">
    <source>
        <dbReference type="Pfam" id="PF13635"/>
    </source>
</evidence>
<name>A0A1R3T3I8_9BACT</name>